<gene>
    <name evidence="1" type="ORF">ACFR9U_04245</name>
</gene>
<dbReference type="RefSeq" id="WP_247376409.1">
    <property type="nucleotide sequence ID" value="NZ_JALLGV010000002.1"/>
</dbReference>
<organism evidence="1 2">
    <name type="scientific">Halorientalis brevis</name>
    <dbReference type="NCBI Taxonomy" id="1126241"/>
    <lineage>
        <taxon>Archaea</taxon>
        <taxon>Methanobacteriati</taxon>
        <taxon>Methanobacteriota</taxon>
        <taxon>Stenosarchaea group</taxon>
        <taxon>Halobacteria</taxon>
        <taxon>Halobacteriales</taxon>
        <taxon>Haloarculaceae</taxon>
        <taxon>Halorientalis</taxon>
    </lineage>
</organism>
<dbReference type="EMBL" id="JBHUDJ010000002">
    <property type="protein sequence ID" value="MFD1586181.1"/>
    <property type="molecule type" value="Genomic_DNA"/>
</dbReference>
<sequence length="59" mass="6863">MTDFTQYRWYRCHVCHEPCINHVDESRTQDTECADCYAIPALEQAPELGSDDRQVQSAE</sequence>
<evidence type="ECO:0000313" key="1">
    <source>
        <dbReference type="EMBL" id="MFD1586181.1"/>
    </source>
</evidence>
<comment type="caution">
    <text evidence="1">The sequence shown here is derived from an EMBL/GenBank/DDBJ whole genome shotgun (WGS) entry which is preliminary data.</text>
</comment>
<accession>A0ABD6C7B7</accession>
<keyword evidence="2" id="KW-1185">Reference proteome</keyword>
<reference evidence="1 2" key="1">
    <citation type="journal article" date="2019" name="Int. J. Syst. Evol. Microbiol.">
        <title>The Global Catalogue of Microorganisms (GCM) 10K type strain sequencing project: providing services to taxonomists for standard genome sequencing and annotation.</title>
        <authorList>
            <consortium name="The Broad Institute Genomics Platform"/>
            <consortium name="The Broad Institute Genome Sequencing Center for Infectious Disease"/>
            <person name="Wu L."/>
            <person name="Ma J."/>
        </authorList>
    </citation>
    <scope>NUCLEOTIDE SEQUENCE [LARGE SCALE GENOMIC DNA]</scope>
    <source>
        <strain evidence="1 2">CGMCC 1.12125</strain>
    </source>
</reference>
<evidence type="ECO:0008006" key="3">
    <source>
        <dbReference type="Google" id="ProtNLM"/>
    </source>
</evidence>
<dbReference type="Proteomes" id="UP001597119">
    <property type="component" value="Unassembled WGS sequence"/>
</dbReference>
<protein>
    <recommendedName>
        <fullName evidence="3">Rubrerythrin-like domain-containing protein</fullName>
    </recommendedName>
</protein>
<proteinExistence type="predicted"/>
<name>A0ABD6C7B7_9EURY</name>
<dbReference type="AlphaFoldDB" id="A0ABD6C7B7"/>
<evidence type="ECO:0000313" key="2">
    <source>
        <dbReference type="Proteomes" id="UP001597119"/>
    </source>
</evidence>